<dbReference type="Pfam" id="PF24904">
    <property type="entry name" value="RVE6"/>
    <property type="match status" value="1"/>
</dbReference>
<feature type="compositionally biased region" description="Polar residues" evidence="6">
    <location>
        <begin position="352"/>
        <end position="364"/>
    </location>
</feature>
<dbReference type="SUPFAM" id="SSF46689">
    <property type="entry name" value="Homeodomain-like"/>
    <property type="match status" value="1"/>
</dbReference>
<sequence length="392" mass="42805">MTPKTKKRSGGSKRDSSSKKARKPYTITKPRESWTEDEHSRFVEALKLYERDWKKIEEYVKTKTVIQIRSHAQKYFLKMQKLGKLDCIPPPRPKRRSKNPYPKNRGEAKKREAAAAGNQERQGKDRQQGTGGGAGNTWSSGVSVPQSVTPSVQWSMLEQQQSKELQHKQLSQAQLELQQAISDAVTQAEPRQGNGKRGSEFPPRFSKVYSFLGSLFDPSTTGHLDELEKMTQVDREIIQVLMRNLASNLEEHIKIAGGAKGGGKSEGSQMMSLAGGIARSSKASLKTPAQSNLDKLPHSNLPAPYQELGSQLPFSRQSLPPPMSSDTSSSNPMMGGGQSFGDSKGFMKVKGNSGSVSLMPTQPASMPPFGGLPPSNSDANVEFPSGSINGMS</sequence>
<feature type="compositionally biased region" description="Basic and acidic residues" evidence="6">
    <location>
        <begin position="104"/>
        <end position="113"/>
    </location>
</feature>
<dbReference type="SMART" id="SM00717">
    <property type="entry name" value="SANT"/>
    <property type="match status" value="1"/>
</dbReference>
<feature type="domain" description="SANT" evidence="8">
    <location>
        <begin position="29"/>
        <end position="84"/>
    </location>
</feature>
<evidence type="ECO:0000259" key="9">
    <source>
        <dbReference type="PROSITE" id="PS51294"/>
    </source>
</evidence>
<evidence type="ECO:0008006" key="11">
    <source>
        <dbReference type="Google" id="ProtNLM"/>
    </source>
</evidence>
<feature type="region of interest" description="Disordered" evidence="6">
    <location>
        <begin position="1"/>
        <end position="37"/>
    </location>
</feature>
<feature type="region of interest" description="Disordered" evidence="6">
    <location>
        <begin position="279"/>
        <end position="392"/>
    </location>
</feature>
<feature type="domain" description="HTH myb-type" evidence="9">
    <location>
        <begin position="26"/>
        <end position="80"/>
    </location>
</feature>
<dbReference type="PROSITE" id="PS51293">
    <property type="entry name" value="SANT"/>
    <property type="match status" value="1"/>
</dbReference>
<feature type="domain" description="Myb-like" evidence="7">
    <location>
        <begin position="31"/>
        <end position="76"/>
    </location>
</feature>
<dbReference type="EMBL" id="HBEM01024752">
    <property type="protein sequence ID" value="CAD8457867.1"/>
    <property type="molecule type" value="Transcribed_RNA"/>
</dbReference>
<evidence type="ECO:0000256" key="1">
    <source>
        <dbReference type="ARBA" id="ARBA00004123"/>
    </source>
</evidence>
<dbReference type="PANTHER" id="PTHR12802">
    <property type="entry name" value="SWI/SNF COMPLEX-RELATED"/>
    <property type="match status" value="1"/>
</dbReference>
<feature type="compositionally biased region" description="Basic residues" evidence="6">
    <location>
        <begin position="1"/>
        <end position="11"/>
    </location>
</feature>
<name>A0A7S0DMI6_9EUKA</name>
<accession>A0A7S0DMI6</accession>
<dbReference type="InterPro" id="IPR001005">
    <property type="entry name" value="SANT/Myb"/>
</dbReference>
<evidence type="ECO:0000256" key="4">
    <source>
        <dbReference type="ARBA" id="ARBA00023163"/>
    </source>
</evidence>
<evidence type="ECO:0000256" key="5">
    <source>
        <dbReference type="ARBA" id="ARBA00023242"/>
    </source>
</evidence>
<dbReference type="InterPro" id="IPR009057">
    <property type="entry name" value="Homeodomain-like_sf"/>
</dbReference>
<dbReference type="GO" id="GO:0003677">
    <property type="term" value="F:DNA binding"/>
    <property type="evidence" value="ECO:0007669"/>
    <property type="project" value="UniProtKB-KW"/>
</dbReference>
<evidence type="ECO:0000256" key="2">
    <source>
        <dbReference type="ARBA" id="ARBA00023015"/>
    </source>
</evidence>
<keyword evidence="3" id="KW-0238">DNA-binding</keyword>
<dbReference type="PANTHER" id="PTHR12802:SF155">
    <property type="entry name" value="DEUBIQUITINASE MYSM1"/>
    <property type="match status" value="1"/>
</dbReference>
<dbReference type="Pfam" id="PF00249">
    <property type="entry name" value="Myb_DNA-binding"/>
    <property type="match status" value="1"/>
</dbReference>
<reference evidence="10" key="1">
    <citation type="submission" date="2021-01" db="EMBL/GenBank/DDBJ databases">
        <authorList>
            <person name="Corre E."/>
            <person name="Pelletier E."/>
            <person name="Niang G."/>
            <person name="Scheremetjew M."/>
            <person name="Finn R."/>
            <person name="Kale V."/>
            <person name="Holt S."/>
            <person name="Cochrane G."/>
            <person name="Meng A."/>
            <person name="Brown T."/>
            <person name="Cohen L."/>
        </authorList>
    </citation>
    <scope>NUCLEOTIDE SEQUENCE</scope>
    <source>
        <strain evidence="10">CCMP2058</strain>
    </source>
</reference>
<dbReference type="NCBIfam" id="TIGR01557">
    <property type="entry name" value="myb_SHAQKYF"/>
    <property type="match status" value="1"/>
</dbReference>
<dbReference type="InterPro" id="IPR017884">
    <property type="entry name" value="SANT_dom"/>
</dbReference>
<dbReference type="GO" id="GO:0010468">
    <property type="term" value="P:regulation of gene expression"/>
    <property type="evidence" value="ECO:0007669"/>
    <property type="project" value="UniProtKB-ARBA"/>
</dbReference>
<gene>
    <name evidence="10" type="ORF">LAMO00422_LOCUS16818</name>
</gene>
<dbReference type="GO" id="GO:0005634">
    <property type="term" value="C:nucleus"/>
    <property type="evidence" value="ECO:0007669"/>
    <property type="project" value="UniProtKB-SubCell"/>
</dbReference>
<dbReference type="InterPro" id="IPR017930">
    <property type="entry name" value="Myb_dom"/>
</dbReference>
<feature type="compositionally biased region" description="Polar residues" evidence="6">
    <location>
        <begin position="308"/>
        <end position="332"/>
    </location>
</feature>
<keyword evidence="2" id="KW-0805">Transcription regulation</keyword>
<dbReference type="Gene3D" id="1.10.10.60">
    <property type="entry name" value="Homeodomain-like"/>
    <property type="match status" value="1"/>
</dbReference>
<feature type="compositionally biased region" description="Polar residues" evidence="6">
    <location>
        <begin position="281"/>
        <end position="293"/>
    </location>
</feature>
<dbReference type="AlphaFoldDB" id="A0A7S0DMI6"/>
<feature type="region of interest" description="Disordered" evidence="6">
    <location>
        <begin position="84"/>
        <end position="146"/>
    </location>
</feature>
<evidence type="ECO:0000256" key="6">
    <source>
        <dbReference type="SAM" id="MobiDB-lite"/>
    </source>
</evidence>
<proteinExistence type="predicted"/>
<keyword evidence="4" id="KW-0804">Transcription</keyword>
<dbReference type="FunFam" id="1.10.10.60:FF:000023">
    <property type="entry name" value="protein REVEILLE 6 isoform X1"/>
    <property type="match status" value="1"/>
</dbReference>
<dbReference type="PROSITE" id="PS50090">
    <property type="entry name" value="MYB_LIKE"/>
    <property type="match status" value="1"/>
</dbReference>
<keyword evidence="5" id="KW-0539">Nucleus</keyword>
<comment type="subcellular location">
    <subcellularLocation>
        <location evidence="1">Nucleus</location>
    </subcellularLocation>
</comment>
<evidence type="ECO:0000259" key="7">
    <source>
        <dbReference type="PROSITE" id="PS50090"/>
    </source>
</evidence>
<dbReference type="InterPro" id="IPR006447">
    <property type="entry name" value="Myb_dom_plants"/>
</dbReference>
<evidence type="ECO:0000256" key="3">
    <source>
        <dbReference type="ARBA" id="ARBA00023125"/>
    </source>
</evidence>
<evidence type="ECO:0000259" key="8">
    <source>
        <dbReference type="PROSITE" id="PS51293"/>
    </source>
</evidence>
<dbReference type="CDD" id="cd00167">
    <property type="entry name" value="SANT"/>
    <property type="match status" value="1"/>
</dbReference>
<evidence type="ECO:0000313" key="10">
    <source>
        <dbReference type="EMBL" id="CAD8457867.1"/>
    </source>
</evidence>
<organism evidence="10">
    <name type="scientific">Amorphochlora amoebiformis</name>
    <dbReference type="NCBI Taxonomy" id="1561963"/>
    <lineage>
        <taxon>Eukaryota</taxon>
        <taxon>Sar</taxon>
        <taxon>Rhizaria</taxon>
        <taxon>Cercozoa</taxon>
        <taxon>Chlorarachniophyceae</taxon>
        <taxon>Amorphochlora</taxon>
    </lineage>
</organism>
<dbReference type="PROSITE" id="PS51294">
    <property type="entry name" value="HTH_MYB"/>
    <property type="match status" value="1"/>
</dbReference>
<protein>
    <recommendedName>
        <fullName evidence="11">HTH myb-type domain-containing protein</fullName>
    </recommendedName>
</protein>